<keyword evidence="3" id="KW-0808">Transferase</keyword>
<comment type="subcellular location">
    <subcellularLocation>
        <location evidence="1">Cytoplasm</location>
        <location evidence="1">Cytosol</location>
    </subcellularLocation>
</comment>
<keyword evidence="12" id="KW-1185">Reference proteome</keyword>
<gene>
    <name evidence="11" type="ORF">Esi_0179_0043</name>
</gene>
<dbReference type="FunFam" id="3.40.250.10:FF:000014">
    <property type="entry name" value="Adenylyltransferase and sulfurtransferase MOCS3"/>
    <property type="match status" value="1"/>
</dbReference>
<evidence type="ECO:0000313" key="12">
    <source>
        <dbReference type="Proteomes" id="UP000002630"/>
    </source>
</evidence>
<evidence type="ECO:0000256" key="8">
    <source>
        <dbReference type="ARBA" id="ARBA00022840"/>
    </source>
</evidence>
<dbReference type="GO" id="GO:0046872">
    <property type="term" value="F:metal ion binding"/>
    <property type="evidence" value="ECO:0007669"/>
    <property type="project" value="UniProtKB-KW"/>
</dbReference>
<dbReference type="AlphaFoldDB" id="D7FNE1"/>
<dbReference type="InParanoid" id="D7FNE1"/>
<evidence type="ECO:0000259" key="10">
    <source>
        <dbReference type="PROSITE" id="PS50206"/>
    </source>
</evidence>
<dbReference type="PANTHER" id="PTHR10953">
    <property type="entry name" value="UBIQUITIN-ACTIVATING ENZYME E1"/>
    <property type="match status" value="1"/>
</dbReference>
<dbReference type="GO" id="GO:0005829">
    <property type="term" value="C:cytosol"/>
    <property type="evidence" value="ECO:0007669"/>
    <property type="project" value="UniProtKB-SubCell"/>
</dbReference>
<evidence type="ECO:0000256" key="6">
    <source>
        <dbReference type="ARBA" id="ARBA00022741"/>
    </source>
</evidence>
<dbReference type="SUPFAM" id="SSF69572">
    <property type="entry name" value="Activating enzymes of the ubiquitin-like proteins"/>
    <property type="match status" value="1"/>
</dbReference>
<evidence type="ECO:0000256" key="4">
    <source>
        <dbReference type="ARBA" id="ARBA00022694"/>
    </source>
</evidence>
<dbReference type="EMBL" id="FN649746">
    <property type="protein sequence ID" value="CBJ30195.1"/>
    <property type="molecule type" value="Genomic_DNA"/>
</dbReference>
<dbReference type="GO" id="GO:0008033">
    <property type="term" value="P:tRNA processing"/>
    <property type="evidence" value="ECO:0007669"/>
    <property type="project" value="UniProtKB-KW"/>
</dbReference>
<dbReference type="eggNOG" id="KOG2017">
    <property type="taxonomic scope" value="Eukaryota"/>
</dbReference>
<dbReference type="CDD" id="cd00757">
    <property type="entry name" value="ThiF_MoeB_HesA_family"/>
    <property type="match status" value="1"/>
</dbReference>
<dbReference type="Proteomes" id="UP000002630">
    <property type="component" value="Linkage Group LG21"/>
</dbReference>
<keyword evidence="5" id="KW-0479">Metal-binding</keyword>
<dbReference type="OrthoDB" id="10261062at2759"/>
<dbReference type="PROSITE" id="PS50206">
    <property type="entry name" value="RHODANESE_3"/>
    <property type="match status" value="1"/>
</dbReference>
<dbReference type="GO" id="GO:0005524">
    <property type="term" value="F:ATP binding"/>
    <property type="evidence" value="ECO:0007669"/>
    <property type="project" value="UniProtKB-KW"/>
</dbReference>
<evidence type="ECO:0000256" key="3">
    <source>
        <dbReference type="ARBA" id="ARBA00022679"/>
    </source>
</evidence>
<dbReference type="Gene3D" id="3.40.250.10">
    <property type="entry name" value="Rhodanese-like domain"/>
    <property type="match status" value="1"/>
</dbReference>
<organism evidence="11 12">
    <name type="scientific">Ectocarpus siliculosus</name>
    <name type="common">Brown alga</name>
    <name type="synonym">Conferva siliculosa</name>
    <dbReference type="NCBI Taxonomy" id="2880"/>
    <lineage>
        <taxon>Eukaryota</taxon>
        <taxon>Sar</taxon>
        <taxon>Stramenopiles</taxon>
        <taxon>Ochrophyta</taxon>
        <taxon>PX clade</taxon>
        <taxon>Phaeophyceae</taxon>
        <taxon>Ectocarpales</taxon>
        <taxon>Ectocarpaceae</taxon>
        <taxon>Ectocarpus</taxon>
    </lineage>
</organism>
<dbReference type="Gene3D" id="3.40.50.720">
    <property type="entry name" value="NAD(P)-binding Rossmann-like Domain"/>
    <property type="match status" value="1"/>
</dbReference>
<evidence type="ECO:0000256" key="1">
    <source>
        <dbReference type="ARBA" id="ARBA00004514"/>
    </source>
</evidence>
<evidence type="ECO:0000256" key="2">
    <source>
        <dbReference type="ARBA" id="ARBA00022490"/>
    </source>
</evidence>
<dbReference type="PANTHER" id="PTHR10953:SF102">
    <property type="entry name" value="ADENYLYLTRANSFERASE AND SULFURTRANSFERASE MOCS3"/>
    <property type="match status" value="1"/>
</dbReference>
<dbReference type="Pfam" id="PF00899">
    <property type="entry name" value="ThiF"/>
    <property type="match status" value="1"/>
</dbReference>
<dbReference type="InterPro" id="IPR035985">
    <property type="entry name" value="Ubiquitin-activating_enz"/>
</dbReference>
<evidence type="ECO:0000256" key="9">
    <source>
        <dbReference type="ARBA" id="ARBA00023268"/>
    </source>
</evidence>
<reference evidence="11 12" key="1">
    <citation type="journal article" date="2010" name="Nature">
        <title>The Ectocarpus genome and the independent evolution of multicellularity in brown algae.</title>
        <authorList>
            <person name="Cock J.M."/>
            <person name="Sterck L."/>
            <person name="Rouze P."/>
            <person name="Scornet D."/>
            <person name="Allen A.E."/>
            <person name="Amoutzias G."/>
            <person name="Anthouard V."/>
            <person name="Artiguenave F."/>
            <person name="Aury J.M."/>
            <person name="Badger J.H."/>
            <person name="Beszteri B."/>
            <person name="Billiau K."/>
            <person name="Bonnet E."/>
            <person name="Bothwell J.H."/>
            <person name="Bowler C."/>
            <person name="Boyen C."/>
            <person name="Brownlee C."/>
            <person name="Carrano C.J."/>
            <person name="Charrier B."/>
            <person name="Cho G.Y."/>
            <person name="Coelho S.M."/>
            <person name="Collen J."/>
            <person name="Corre E."/>
            <person name="Da Silva C."/>
            <person name="Delage L."/>
            <person name="Delaroque N."/>
            <person name="Dittami S.M."/>
            <person name="Doulbeau S."/>
            <person name="Elias M."/>
            <person name="Farnham G."/>
            <person name="Gachon C.M."/>
            <person name="Gschloessl B."/>
            <person name="Heesch S."/>
            <person name="Jabbari K."/>
            <person name="Jubin C."/>
            <person name="Kawai H."/>
            <person name="Kimura K."/>
            <person name="Kloareg B."/>
            <person name="Kupper F.C."/>
            <person name="Lang D."/>
            <person name="Le Bail A."/>
            <person name="Leblanc C."/>
            <person name="Lerouge P."/>
            <person name="Lohr M."/>
            <person name="Lopez P.J."/>
            <person name="Martens C."/>
            <person name="Maumus F."/>
            <person name="Michel G."/>
            <person name="Miranda-Saavedra D."/>
            <person name="Morales J."/>
            <person name="Moreau H."/>
            <person name="Motomura T."/>
            <person name="Nagasato C."/>
            <person name="Napoli C.A."/>
            <person name="Nelson D.R."/>
            <person name="Nyvall-Collen P."/>
            <person name="Peters A.F."/>
            <person name="Pommier C."/>
            <person name="Potin P."/>
            <person name="Poulain J."/>
            <person name="Quesneville H."/>
            <person name="Read B."/>
            <person name="Rensing S.A."/>
            <person name="Ritter A."/>
            <person name="Rousvoal S."/>
            <person name="Samanta M."/>
            <person name="Samson G."/>
            <person name="Schroeder D.C."/>
            <person name="Segurens B."/>
            <person name="Strittmatter M."/>
            <person name="Tonon T."/>
            <person name="Tregear J.W."/>
            <person name="Valentin K."/>
            <person name="von Dassow P."/>
            <person name="Yamagishi T."/>
            <person name="Van de Peer Y."/>
            <person name="Wincker P."/>
        </authorList>
    </citation>
    <scope>NUCLEOTIDE SEQUENCE [LARGE SCALE GENOMIC DNA]</scope>
    <source>
        <strain evidence="12">Ec32 / CCAP1310/4</strain>
    </source>
</reference>
<dbReference type="InterPro" id="IPR000594">
    <property type="entry name" value="ThiF_NAD_FAD-bd"/>
</dbReference>
<keyword evidence="2" id="KW-0963">Cytoplasm</keyword>
<keyword evidence="7" id="KW-0862">Zinc</keyword>
<evidence type="ECO:0000256" key="7">
    <source>
        <dbReference type="ARBA" id="ARBA00022833"/>
    </source>
</evidence>
<keyword evidence="8" id="KW-0067">ATP-binding</keyword>
<evidence type="ECO:0000256" key="5">
    <source>
        <dbReference type="ARBA" id="ARBA00022723"/>
    </source>
</evidence>
<feature type="domain" description="Rhodanese" evidence="10">
    <location>
        <begin position="293"/>
        <end position="386"/>
    </location>
</feature>
<dbReference type="STRING" id="2880.D7FNE1"/>
<keyword evidence="9" id="KW-0511">Multifunctional enzyme</keyword>
<dbReference type="GO" id="GO:0004792">
    <property type="term" value="F:thiosulfate-cyanide sulfurtransferase activity"/>
    <property type="evidence" value="ECO:0007669"/>
    <property type="project" value="TreeGrafter"/>
</dbReference>
<dbReference type="InterPro" id="IPR036873">
    <property type="entry name" value="Rhodanese-like_dom_sf"/>
</dbReference>
<dbReference type="OMA" id="IPDVGMD"/>
<dbReference type="EMBL" id="FN648283">
    <property type="protein sequence ID" value="CBJ30195.1"/>
    <property type="molecule type" value="Genomic_DNA"/>
</dbReference>
<dbReference type="Pfam" id="PF00581">
    <property type="entry name" value="Rhodanese"/>
    <property type="match status" value="1"/>
</dbReference>
<dbReference type="InterPro" id="IPR001763">
    <property type="entry name" value="Rhodanese-like_dom"/>
</dbReference>
<keyword evidence="4" id="KW-0819">tRNA processing</keyword>
<dbReference type="InterPro" id="IPR045886">
    <property type="entry name" value="ThiF/MoeB/HesA"/>
</dbReference>
<protein>
    <recommendedName>
        <fullName evidence="10">Rhodanese domain-containing protein</fullName>
    </recommendedName>
</protein>
<evidence type="ECO:0000313" key="11">
    <source>
        <dbReference type="EMBL" id="CBJ30195.1"/>
    </source>
</evidence>
<sequence length="388" mass="41170">MTAAEIARYSRHLLVPAIGVEGQRNLLDKTCLVIGAGGLASAVLPYLAGAGVGHIKIIDFDKIETSNLHRQVLYREGQAGQSKAKCAAATVRDINSSIRCTAIEEALTHDNAMDTLAGVDLVVDASDNPRTRYLVNDACVLSGTPLVSGSALGMEGQVSVFHHRGGPCYRCVFPAPLAAEAGRRCSDNGVLGTVPGVIGCLQATEALKVLGEFGSPLVGRLCTYDGQDGSFYTVRLRPRSKTCAACGDNPTVLSMEGSKAFAAKHGLTVARVVPEMERVPTATCQEYADVVAGGRRHVLLDVRVGVQFAVCALDDAVNLPLSQLEASMEKVETLSESRSLPVYCICRRGVDSKAAVSILAKKGFPNVMDVSGGLTEWARTVDREFPMY</sequence>
<dbReference type="GO" id="GO:0016779">
    <property type="term" value="F:nucleotidyltransferase activity"/>
    <property type="evidence" value="ECO:0007669"/>
    <property type="project" value="TreeGrafter"/>
</dbReference>
<dbReference type="GO" id="GO:0042292">
    <property type="term" value="F:URM1 activating enzyme activity"/>
    <property type="evidence" value="ECO:0007669"/>
    <property type="project" value="TreeGrafter"/>
</dbReference>
<accession>D7FNE1</accession>
<keyword evidence="6" id="KW-0547">Nucleotide-binding</keyword>
<name>D7FNE1_ECTSI</name>
<proteinExistence type="predicted"/>
<dbReference type="SMART" id="SM00450">
    <property type="entry name" value="RHOD"/>
    <property type="match status" value="1"/>
</dbReference>
<dbReference type="FunFam" id="3.40.50.720:FF:000033">
    <property type="entry name" value="Adenylyltransferase and sulfurtransferase MOCS3"/>
    <property type="match status" value="1"/>
</dbReference>